<feature type="compositionally biased region" description="Polar residues" evidence="1">
    <location>
        <begin position="108"/>
        <end position="120"/>
    </location>
</feature>
<dbReference type="PANTHER" id="PTHR34665:SF4">
    <property type="entry name" value="DUF3741 DOMAIN-CONTAINING PROTEIN"/>
    <property type="match status" value="1"/>
</dbReference>
<protein>
    <submittedName>
        <fullName evidence="2">Uncharacterized protein</fullName>
    </submittedName>
</protein>
<accession>A0A8T2UJ23</accession>
<sequence length="651" mass="72153">MRPKSPLRDAASHASYVEKSKAAAWAWYERSAMGNCSASAGQKSLAYAHKHEHHSSVMVGGKYMKRKPWASRQGEGGDKEQVLSSRKKDPRPSRFKSEAEARARVWQQHIQQQKENSSSPRKPLTTRSELRDLQVSIDCGCSQLDGVHDHRPSKYCSRSSCAISSSSSSTSPTSSSGDTFPSSPPPPPPSPRSSLSPLLPTAPIAVNAHPAMKPDFTHPCTGPSDPDMAYNFSLLADHVCSSDLSSPAISSSVSLTHRGSEFGSFTSSYSNGSGDNQETIAAQNSSLLDSFEVQDLIKALDAPYHAYSHELRKSSLYYDRNGTHSNRISLIDLKDLHYNLTNYHLTARAIGSVDVSTCSSNSVTRLESPPECSPIVDNILEYPRSPVRAENHNPAFGLSTEMAINRCSDVELPVHSRHTLHELLQWSPRGTKSLDCHCPSDDLSHHDFCYHEADPDVHLRSCNSDACTAKATRHRRRRTSLLVPHLPHSFMHALHHLPHSLSNALHHIPHLPHSISSALGQITHLTHSLSSAYKHHFASHRHGPDVHHAHDPKHHVAFHLRHLFSFKVHNRSVAHVGDPVATSSYGAHPISSAIPAPAAYSHSSKSSPSKERRLSASDYYMPIYTSKKHLKDGTVYHHHHHHHYHHHHYIL</sequence>
<feature type="compositionally biased region" description="Basic and acidic residues" evidence="1">
    <location>
        <begin position="75"/>
        <end position="103"/>
    </location>
</feature>
<keyword evidence="3" id="KW-1185">Reference proteome</keyword>
<comment type="caution">
    <text evidence="2">The sequence shown here is derived from an EMBL/GenBank/DDBJ whole genome shotgun (WGS) entry which is preliminary data.</text>
</comment>
<dbReference type="Proteomes" id="UP000825935">
    <property type="component" value="Chromosome 7"/>
</dbReference>
<gene>
    <name evidence="2" type="ORF">KP509_07G018500</name>
</gene>
<name>A0A8T2UJ23_CERRI</name>
<dbReference type="AlphaFoldDB" id="A0A8T2UJ23"/>
<dbReference type="OrthoDB" id="10583332at2759"/>
<organism evidence="2 3">
    <name type="scientific">Ceratopteris richardii</name>
    <name type="common">Triangle waterfern</name>
    <dbReference type="NCBI Taxonomy" id="49495"/>
    <lineage>
        <taxon>Eukaryota</taxon>
        <taxon>Viridiplantae</taxon>
        <taxon>Streptophyta</taxon>
        <taxon>Embryophyta</taxon>
        <taxon>Tracheophyta</taxon>
        <taxon>Polypodiopsida</taxon>
        <taxon>Polypodiidae</taxon>
        <taxon>Polypodiales</taxon>
        <taxon>Pteridineae</taxon>
        <taxon>Pteridaceae</taxon>
        <taxon>Parkerioideae</taxon>
        <taxon>Ceratopteris</taxon>
    </lineage>
</organism>
<feature type="region of interest" description="Disordered" evidence="1">
    <location>
        <begin position="158"/>
        <end position="199"/>
    </location>
</feature>
<dbReference type="PANTHER" id="PTHR34665">
    <property type="entry name" value="DUF3741 DOMAIN-CONTAINING PROTEIN"/>
    <property type="match status" value="1"/>
</dbReference>
<dbReference type="EMBL" id="CM035412">
    <property type="protein sequence ID" value="KAH7432349.1"/>
    <property type="molecule type" value="Genomic_DNA"/>
</dbReference>
<proteinExistence type="predicted"/>
<evidence type="ECO:0000256" key="1">
    <source>
        <dbReference type="SAM" id="MobiDB-lite"/>
    </source>
</evidence>
<evidence type="ECO:0000313" key="3">
    <source>
        <dbReference type="Proteomes" id="UP000825935"/>
    </source>
</evidence>
<evidence type="ECO:0000313" key="2">
    <source>
        <dbReference type="EMBL" id="KAH7432349.1"/>
    </source>
</evidence>
<feature type="compositionally biased region" description="Pro residues" evidence="1">
    <location>
        <begin position="182"/>
        <end position="191"/>
    </location>
</feature>
<reference evidence="2" key="1">
    <citation type="submission" date="2021-08" db="EMBL/GenBank/DDBJ databases">
        <title>WGS assembly of Ceratopteris richardii.</title>
        <authorList>
            <person name="Marchant D.B."/>
            <person name="Chen G."/>
            <person name="Jenkins J."/>
            <person name="Shu S."/>
            <person name="Leebens-Mack J."/>
            <person name="Grimwood J."/>
            <person name="Schmutz J."/>
            <person name="Soltis P."/>
            <person name="Soltis D."/>
            <person name="Chen Z.-H."/>
        </authorList>
    </citation>
    <scope>NUCLEOTIDE SEQUENCE</scope>
    <source>
        <strain evidence="2">Whitten #5841</strain>
        <tissue evidence="2">Leaf</tissue>
    </source>
</reference>
<feature type="compositionally biased region" description="Low complexity" evidence="1">
    <location>
        <begin position="158"/>
        <end position="181"/>
    </location>
</feature>
<feature type="region of interest" description="Disordered" evidence="1">
    <location>
        <begin position="54"/>
        <end position="128"/>
    </location>
</feature>